<organism evidence="2 3">
    <name type="scientific">Tagetes erecta</name>
    <name type="common">African marigold</name>
    <dbReference type="NCBI Taxonomy" id="13708"/>
    <lineage>
        <taxon>Eukaryota</taxon>
        <taxon>Viridiplantae</taxon>
        <taxon>Streptophyta</taxon>
        <taxon>Embryophyta</taxon>
        <taxon>Tracheophyta</taxon>
        <taxon>Spermatophyta</taxon>
        <taxon>Magnoliopsida</taxon>
        <taxon>eudicotyledons</taxon>
        <taxon>Gunneridae</taxon>
        <taxon>Pentapetalae</taxon>
        <taxon>asterids</taxon>
        <taxon>campanulids</taxon>
        <taxon>Asterales</taxon>
        <taxon>Asteraceae</taxon>
        <taxon>Asteroideae</taxon>
        <taxon>Heliantheae alliance</taxon>
        <taxon>Tageteae</taxon>
        <taxon>Tagetes</taxon>
    </lineage>
</organism>
<dbReference type="AlphaFoldDB" id="A0AAD8KFD0"/>
<comment type="caution">
    <text evidence="2">The sequence shown here is derived from an EMBL/GenBank/DDBJ whole genome shotgun (WGS) entry which is preliminary data.</text>
</comment>
<name>A0AAD8KFD0_TARER</name>
<evidence type="ECO:0000313" key="3">
    <source>
        <dbReference type="Proteomes" id="UP001229421"/>
    </source>
</evidence>
<evidence type="ECO:0000256" key="1">
    <source>
        <dbReference type="SAM" id="MobiDB-lite"/>
    </source>
</evidence>
<feature type="compositionally biased region" description="Low complexity" evidence="1">
    <location>
        <begin position="13"/>
        <end position="28"/>
    </location>
</feature>
<feature type="compositionally biased region" description="Polar residues" evidence="1">
    <location>
        <begin position="38"/>
        <end position="49"/>
    </location>
</feature>
<protein>
    <submittedName>
        <fullName evidence="2">Uncharacterized protein</fullName>
    </submittedName>
</protein>
<dbReference type="Proteomes" id="UP001229421">
    <property type="component" value="Unassembled WGS sequence"/>
</dbReference>
<dbReference type="EMBL" id="JAUHHV010000006">
    <property type="protein sequence ID" value="KAK1421957.1"/>
    <property type="molecule type" value="Genomic_DNA"/>
</dbReference>
<feature type="region of interest" description="Disordered" evidence="1">
    <location>
        <begin position="13"/>
        <end position="49"/>
    </location>
</feature>
<keyword evidence="3" id="KW-1185">Reference proteome</keyword>
<proteinExistence type="predicted"/>
<accession>A0AAD8KFD0</accession>
<gene>
    <name evidence="2" type="ORF">QVD17_24747</name>
</gene>
<sequence length="172" mass="18748">MYSSRQILLSCLPSSSPAQQLSPAEASARPPPDKHSTMSKIVTTHPTPTPNATIIASTVVSSPCTLPFAFRISTTTPGLSPSNSETPFLPAGQSPTLSNNIQQTTQGQYLPTMQDFMTMQQQEFQMYENLIREAQLAALRTRLLLGKTTFSTTGSNLSYRSFQSLVIMQNST</sequence>
<evidence type="ECO:0000313" key="2">
    <source>
        <dbReference type="EMBL" id="KAK1421957.1"/>
    </source>
</evidence>
<reference evidence="2" key="1">
    <citation type="journal article" date="2023" name="bioRxiv">
        <title>Improved chromosome-level genome assembly for marigold (Tagetes erecta).</title>
        <authorList>
            <person name="Jiang F."/>
            <person name="Yuan L."/>
            <person name="Wang S."/>
            <person name="Wang H."/>
            <person name="Xu D."/>
            <person name="Wang A."/>
            <person name="Fan W."/>
        </authorList>
    </citation>
    <scope>NUCLEOTIDE SEQUENCE</scope>
    <source>
        <strain evidence="2">WSJ</strain>
        <tissue evidence="2">Leaf</tissue>
    </source>
</reference>